<dbReference type="STRING" id="561184.SAMN05216376_10892"/>
<reference evidence="2 3" key="1">
    <citation type="submission" date="2014-10" db="EMBL/GenBank/DDBJ databases">
        <title>Genome sequence of Ponticoccus sp. strain UMTAT08 isolated from clonal culture of toxic dinoflagellate Alexandrium tamiyavanichii.</title>
        <authorList>
            <person name="Gan H.Y."/>
            <person name="Muhd D.-D."/>
            <person name="Mohd Noor M.E."/>
            <person name="Yeong Y.S."/>
            <person name="Usup G."/>
        </authorList>
    </citation>
    <scope>NUCLEOTIDE SEQUENCE [LARGE SCALE GENOMIC DNA]</scope>
    <source>
        <strain evidence="2 3">UMTAT08</strain>
    </source>
</reference>
<keyword evidence="3" id="KW-1185">Reference proteome</keyword>
<name>A0A0B3RX94_9RHOB</name>
<dbReference type="EMBL" id="JSUQ01000010">
    <property type="protein sequence ID" value="KHQ52722.1"/>
    <property type="molecule type" value="Genomic_DNA"/>
</dbReference>
<evidence type="ECO:0000256" key="1">
    <source>
        <dbReference type="SAM" id="SignalP"/>
    </source>
</evidence>
<feature type="signal peptide" evidence="1">
    <location>
        <begin position="1"/>
        <end position="17"/>
    </location>
</feature>
<dbReference type="RefSeq" id="WP_043142381.1">
    <property type="nucleotide sequence ID" value="NZ_JSUQ01000010.1"/>
</dbReference>
<dbReference type="Proteomes" id="UP000030960">
    <property type="component" value="Unassembled WGS sequence"/>
</dbReference>
<dbReference type="AlphaFoldDB" id="A0A0B3RX94"/>
<keyword evidence="1" id="KW-0732">Signal</keyword>
<dbReference type="OrthoDB" id="7677155at2"/>
<evidence type="ECO:0000313" key="3">
    <source>
        <dbReference type="Proteomes" id="UP000030960"/>
    </source>
</evidence>
<feature type="chain" id="PRO_5002097987" evidence="1">
    <location>
        <begin position="18"/>
        <end position="149"/>
    </location>
</feature>
<comment type="caution">
    <text evidence="2">The sequence shown here is derived from an EMBL/GenBank/DDBJ whole genome shotgun (WGS) entry which is preliminary data.</text>
</comment>
<protein>
    <submittedName>
        <fullName evidence="2">Uncharacterized protein</fullName>
    </submittedName>
</protein>
<accession>A0A0B3RX94</accession>
<organism evidence="2 3">
    <name type="scientific">Mameliella alba</name>
    <dbReference type="NCBI Taxonomy" id="561184"/>
    <lineage>
        <taxon>Bacteria</taxon>
        <taxon>Pseudomonadati</taxon>
        <taxon>Pseudomonadota</taxon>
        <taxon>Alphaproteobacteria</taxon>
        <taxon>Rhodobacterales</taxon>
        <taxon>Roseobacteraceae</taxon>
        <taxon>Mameliella</taxon>
    </lineage>
</organism>
<gene>
    <name evidence="2" type="ORF">OA50_02758</name>
</gene>
<sequence length="149" mass="15765">MTRLALIAALLAGPAWAGDVCHDIDATLGWQDADFPAGLVQDVRSTGFWSVEPGLTPAGTQGHGGLDAKALAARPEARPQVSASHGALLVRFEVAGAAQEMEWTRFHGAIQQAGAFNMNVDSIAFRINEDDADLADNDGALTVCFRYID</sequence>
<proteinExistence type="predicted"/>
<evidence type="ECO:0000313" key="2">
    <source>
        <dbReference type="EMBL" id="KHQ52722.1"/>
    </source>
</evidence>